<comment type="caution">
    <text evidence="1">The sequence shown here is derived from an EMBL/GenBank/DDBJ whole genome shotgun (WGS) entry which is preliminary data.</text>
</comment>
<dbReference type="AlphaFoldDB" id="A0ABD2CQJ4"/>
<keyword evidence="2" id="KW-1185">Reference proteome</keyword>
<reference evidence="1 2" key="1">
    <citation type="journal article" date="2024" name="Ann. Entomol. Soc. Am.">
        <title>Genomic analyses of the southern and eastern yellowjacket wasps (Hymenoptera: Vespidae) reveal evolutionary signatures of social life.</title>
        <authorList>
            <person name="Catto M.A."/>
            <person name="Caine P.B."/>
            <person name="Orr S.E."/>
            <person name="Hunt B.G."/>
            <person name="Goodisman M.A.D."/>
        </authorList>
    </citation>
    <scope>NUCLEOTIDE SEQUENCE [LARGE SCALE GENOMIC DNA]</scope>
    <source>
        <strain evidence="1">232</strain>
        <tissue evidence="1">Head and thorax</tissue>
    </source>
</reference>
<evidence type="ECO:0000313" key="1">
    <source>
        <dbReference type="EMBL" id="KAL2747271.1"/>
    </source>
</evidence>
<name>A0ABD2CQJ4_VESMC</name>
<proteinExistence type="predicted"/>
<evidence type="ECO:0000313" key="2">
    <source>
        <dbReference type="Proteomes" id="UP001607303"/>
    </source>
</evidence>
<protein>
    <submittedName>
        <fullName evidence="1">Protein regulator of cytokinesis 1-like isoform X2</fullName>
    </submittedName>
</protein>
<organism evidence="1 2">
    <name type="scientific">Vespula maculifrons</name>
    <name type="common">Eastern yellow jacket</name>
    <name type="synonym">Wasp</name>
    <dbReference type="NCBI Taxonomy" id="7453"/>
    <lineage>
        <taxon>Eukaryota</taxon>
        <taxon>Metazoa</taxon>
        <taxon>Ecdysozoa</taxon>
        <taxon>Arthropoda</taxon>
        <taxon>Hexapoda</taxon>
        <taxon>Insecta</taxon>
        <taxon>Pterygota</taxon>
        <taxon>Neoptera</taxon>
        <taxon>Endopterygota</taxon>
        <taxon>Hymenoptera</taxon>
        <taxon>Apocrita</taxon>
        <taxon>Aculeata</taxon>
        <taxon>Vespoidea</taxon>
        <taxon>Vespidae</taxon>
        <taxon>Vespinae</taxon>
        <taxon>Vespula</taxon>
    </lineage>
</organism>
<gene>
    <name evidence="1" type="ORF">V1477_005641</name>
</gene>
<dbReference type="Proteomes" id="UP001607303">
    <property type="component" value="Unassembled WGS sequence"/>
</dbReference>
<dbReference type="EMBL" id="JAYRBN010000037">
    <property type="protein sequence ID" value="KAL2747271.1"/>
    <property type="molecule type" value="Genomic_DNA"/>
</dbReference>
<accession>A0ABD2CQJ4</accession>
<sequence length="156" mass="18183">MVADWLPIYSYKRKSDIIGYSYNELVDDWCVSGLRKCHWPRVKLTDSRCKLNRDRGTVFLYGNSVLRYYSEDRQRIKLATTDQWLRELIVQKTTTMVRSAIAQLHSIWTEVGYDKETQSAYTIAALDHIQVKLILNDCTLAVGVRYEARINGSKIK</sequence>